<protein>
    <submittedName>
        <fullName evidence="1">Uncharacterized protein</fullName>
    </submittedName>
</protein>
<keyword evidence="2" id="KW-1185">Reference proteome</keyword>
<evidence type="ECO:0000313" key="2">
    <source>
        <dbReference type="Proteomes" id="UP000828390"/>
    </source>
</evidence>
<gene>
    <name evidence="1" type="ORF">DPMN_075465</name>
</gene>
<dbReference type="EMBL" id="JAIWYP010000015">
    <property type="protein sequence ID" value="KAH3700486.1"/>
    <property type="molecule type" value="Genomic_DNA"/>
</dbReference>
<dbReference type="AlphaFoldDB" id="A0A9D4BMP3"/>
<proteinExistence type="predicted"/>
<reference evidence="1" key="1">
    <citation type="journal article" date="2019" name="bioRxiv">
        <title>The Genome of the Zebra Mussel, Dreissena polymorpha: A Resource for Invasive Species Research.</title>
        <authorList>
            <person name="McCartney M.A."/>
            <person name="Auch B."/>
            <person name="Kono T."/>
            <person name="Mallez S."/>
            <person name="Zhang Y."/>
            <person name="Obille A."/>
            <person name="Becker A."/>
            <person name="Abrahante J.E."/>
            <person name="Garbe J."/>
            <person name="Badalamenti J.P."/>
            <person name="Herman A."/>
            <person name="Mangelson H."/>
            <person name="Liachko I."/>
            <person name="Sullivan S."/>
            <person name="Sone E.D."/>
            <person name="Koren S."/>
            <person name="Silverstein K.A.T."/>
            <person name="Beckman K.B."/>
            <person name="Gohl D.M."/>
        </authorList>
    </citation>
    <scope>NUCLEOTIDE SEQUENCE</scope>
    <source>
        <strain evidence="1">Duluth1</strain>
        <tissue evidence="1">Whole animal</tissue>
    </source>
</reference>
<name>A0A9D4BMP3_DREPO</name>
<organism evidence="1 2">
    <name type="scientific">Dreissena polymorpha</name>
    <name type="common">Zebra mussel</name>
    <name type="synonym">Mytilus polymorpha</name>
    <dbReference type="NCBI Taxonomy" id="45954"/>
    <lineage>
        <taxon>Eukaryota</taxon>
        <taxon>Metazoa</taxon>
        <taxon>Spiralia</taxon>
        <taxon>Lophotrochozoa</taxon>
        <taxon>Mollusca</taxon>
        <taxon>Bivalvia</taxon>
        <taxon>Autobranchia</taxon>
        <taxon>Heteroconchia</taxon>
        <taxon>Euheterodonta</taxon>
        <taxon>Imparidentia</taxon>
        <taxon>Neoheterodontei</taxon>
        <taxon>Myida</taxon>
        <taxon>Dreissenoidea</taxon>
        <taxon>Dreissenidae</taxon>
        <taxon>Dreissena</taxon>
    </lineage>
</organism>
<accession>A0A9D4BMP3</accession>
<sequence>MDEFSDEEKQEEAQEFLTREYCIDLPPSARMMKGRRSCKYNDQRPLILLTNAKYCSSVVPFYISFSLHG</sequence>
<reference evidence="1" key="2">
    <citation type="submission" date="2020-11" db="EMBL/GenBank/DDBJ databases">
        <authorList>
            <person name="McCartney M.A."/>
            <person name="Auch B."/>
            <person name="Kono T."/>
            <person name="Mallez S."/>
            <person name="Becker A."/>
            <person name="Gohl D.M."/>
            <person name="Silverstein K.A.T."/>
            <person name="Koren S."/>
            <person name="Bechman K.B."/>
            <person name="Herman A."/>
            <person name="Abrahante J.E."/>
            <person name="Garbe J."/>
        </authorList>
    </citation>
    <scope>NUCLEOTIDE SEQUENCE</scope>
    <source>
        <strain evidence="1">Duluth1</strain>
        <tissue evidence="1">Whole animal</tissue>
    </source>
</reference>
<comment type="caution">
    <text evidence="1">The sequence shown here is derived from an EMBL/GenBank/DDBJ whole genome shotgun (WGS) entry which is preliminary data.</text>
</comment>
<dbReference type="Proteomes" id="UP000828390">
    <property type="component" value="Unassembled WGS sequence"/>
</dbReference>
<evidence type="ECO:0000313" key="1">
    <source>
        <dbReference type="EMBL" id="KAH3700486.1"/>
    </source>
</evidence>